<name>M6CA43_LEPBO</name>
<evidence type="ECO:0000313" key="2">
    <source>
        <dbReference type="Proteomes" id="UP000011873"/>
    </source>
</evidence>
<gene>
    <name evidence="1" type="ORF">LEP1GSC016_2386</name>
</gene>
<dbReference type="PATRIC" id="fig|1218567.3.peg.1283"/>
<evidence type="ECO:0000313" key="1">
    <source>
        <dbReference type="EMBL" id="EMJ83120.1"/>
    </source>
</evidence>
<dbReference type="Proteomes" id="UP000011873">
    <property type="component" value="Unassembled WGS sequence"/>
</dbReference>
<reference evidence="1 2" key="1">
    <citation type="submission" date="2013-01" db="EMBL/GenBank/DDBJ databases">
        <authorList>
            <person name="Harkins D.M."/>
            <person name="Durkin A.S."/>
            <person name="Brinkac L.M."/>
            <person name="Haft D.H."/>
            <person name="Selengut J.D."/>
            <person name="Sanka R."/>
            <person name="DePew J."/>
            <person name="Purushe J."/>
            <person name="Galloway R.L."/>
            <person name="Vinetz J.M."/>
            <person name="Sutton G.G."/>
            <person name="Nierman W.C."/>
            <person name="Fouts D.E."/>
        </authorList>
    </citation>
    <scope>NUCLEOTIDE SEQUENCE [LARGE SCALE GENOMIC DNA]</scope>
    <source>
        <strain evidence="1 2">Sponselee CDC</strain>
    </source>
</reference>
<dbReference type="EMBL" id="ANMU01000051">
    <property type="protein sequence ID" value="EMJ83120.1"/>
    <property type="molecule type" value="Genomic_DNA"/>
</dbReference>
<dbReference type="AlphaFoldDB" id="M6CA43"/>
<accession>M6CA43</accession>
<proteinExistence type="predicted"/>
<sequence>MQLDLSDKVNCGVLDHALTQCFSLNSVKRLPKGRRFRSKHTIAFAFVYTELALVKTARELERFCKKAF</sequence>
<protein>
    <submittedName>
        <fullName evidence="1">Uncharacterized protein</fullName>
    </submittedName>
</protein>
<organism evidence="1 2">
    <name type="scientific">Leptospira borgpetersenii serovar Hardjo-bovis str. Sponselee</name>
    <dbReference type="NCBI Taxonomy" id="1303729"/>
    <lineage>
        <taxon>Bacteria</taxon>
        <taxon>Pseudomonadati</taxon>
        <taxon>Spirochaetota</taxon>
        <taxon>Spirochaetia</taxon>
        <taxon>Leptospirales</taxon>
        <taxon>Leptospiraceae</taxon>
        <taxon>Leptospira</taxon>
    </lineage>
</organism>
<comment type="caution">
    <text evidence="1">The sequence shown here is derived from an EMBL/GenBank/DDBJ whole genome shotgun (WGS) entry which is preliminary data.</text>
</comment>